<dbReference type="AlphaFoldDB" id="A0A2I0WDN3"/>
<accession>A0A2I0WDN3</accession>
<sequence length="247" mass="27613">MPQHSSQVGQWKDRLDPVYDQPLRIAALTSAPRWIASGDGPPHKSFASKFYWKKFTVTLSRATQPVECEGPSVPPVLSTPPPPPRGQQQSPSEQGQGQSDPPTVHEHGGPSKPLEVDARDHATATDKRQYIEPEGDKMILYKLEKVGSPLARDHLQDRPTLLSIIHGQMLLVKDRGGIYVLGSQGYAYEVDSSTSAFYDPSGAEETVSQRVAALTREIEEMRRVQNEMQAELQSYRVENQRKQEEEQ</sequence>
<evidence type="ECO:0000256" key="1">
    <source>
        <dbReference type="SAM" id="Coils"/>
    </source>
</evidence>
<keyword evidence="4" id="KW-1185">Reference proteome</keyword>
<name>A0A2I0WDN3_9ASPA</name>
<protein>
    <submittedName>
        <fullName evidence="3">Uncharacterized protein</fullName>
    </submittedName>
</protein>
<evidence type="ECO:0000313" key="3">
    <source>
        <dbReference type="EMBL" id="PKU73761.1"/>
    </source>
</evidence>
<evidence type="ECO:0000313" key="4">
    <source>
        <dbReference type="Proteomes" id="UP000233837"/>
    </source>
</evidence>
<evidence type="ECO:0000256" key="2">
    <source>
        <dbReference type="SAM" id="MobiDB-lite"/>
    </source>
</evidence>
<feature type="region of interest" description="Disordered" evidence="2">
    <location>
        <begin position="66"/>
        <end position="118"/>
    </location>
</feature>
<keyword evidence="1" id="KW-0175">Coiled coil</keyword>
<feature type="compositionally biased region" description="Basic and acidic residues" evidence="2">
    <location>
        <begin position="103"/>
        <end position="118"/>
    </location>
</feature>
<organism evidence="3 4">
    <name type="scientific">Dendrobium catenatum</name>
    <dbReference type="NCBI Taxonomy" id="906689"/>
    <lineage>
        <taxon>Eukaryota</taxon>
        <taxon>Viridiplantae</taxon>
        <taxon>Streptophyta</taxon>
        <taxon>Embryophyta</taxon>
        <taxon>Tracheophyta</taxon>
        <taxon>Spermatophyta</taxon>
        <taxon>Magnoliopsida</taxon>
        <taxon>Liliopsida</taxon>
        <taxon>Asparagales</taxon>
        <taxon>Orchidaceae</taxon>
        <taxon>Epidendroideae</taxon>
        <taxon>Malaxideae</taxon>
        <taxon>Dendrobiinae</taxon>
        <taxon>Dendrobium</taxon>
    </lineage>
</organism>
<reference evidence="3 4" key="1">
    <citation type="journal article" date="2016" name="Sci. Rep.">
        <title>The Dendrobium catenatum Lindl. genome sequence provides insights into polysaccharide synthase, floral development and adaptive evolution.</title>
        <authorList>
            <person name="Zhang G.Q."/>
            <person name="Xu Q."/>
            <person name="Bian C."/>
            <person name="Tsai W.C."/>
            <person name="Yeh C.M."/>
            <person name="Liu K.W."/>
            <person name="Yoshida K."/>
            <person name="Zhang L.S."/>
            <person name="Chang S.B."/>
            <person name="Chen F."/>
            <person name="Shi Y."/>
            <person name="Su Y.Y."/>
            <person name="Zhang Y.Q."/>
            <person name="Chen L.J."/>
            <person name="Yin Y."/>
            <person name="Lin M."/>
            <person name="Huang H."/>
            <person name="Deng H."/>
            <person name="Wang Z.W."/>
            <person name="Zhu S.L."/>
            <person name="Zhao X."/>
            <person name="Deng C."/>
            <person name="Niu S.C."/>
            <person name="Huang J."/>
            <person name="Wang M."/>
            <person name="Liu G.H."/>
            <person name="Yang H.J."/>
            <person name="Xiao X.J."/>
            <person name="Hsiao Y.Y."/>
            <person name="Wu W.L."/>
            <person name="Chen Y.Y."/>
            <person name="Mitsuda N."/>
            <person name="Ohme-Takagi M."/>
            <person name="Luo Y.B."/>
            <person name="Van de Peer Y."/>
            <person name="Liu Z.J."/>
        </authorList>
    </citation>
    <scope>NUCLEOTIDE SEQUENCE [LARGE SCALE GENOMIC DNA]</scope>
    <source>
        <tissue evidence="3">The whole plant</tissue>
    </source>
</reference>
<proteinExistence type="predicted"/>
<gene>
    <name evidence="3" type="ORF">MA16_Dca020760</name>
</gene>
<feature type="compositionally biased region" description="Pro residues" evidence="2">
    <location>
        <begin position="72"/>
        <end position="85"/>
    </location>
</feature>
<feature type="coiled-coil region" evidence="1">
    <location>
        <begin position="204"/>
        <end position="245"/>
    </location>
</feature>
<reference evidence="3 4" key="2">
    <citation type="journal article" date="2017" name="Nature">
        <title>The Apostasia genome and the evolution of orchids.</title>
        <authorList>
            <person name="Zhang G.Q."/>
            <person name="Liu K.W."/>
            <person name="Li Z."/>
            <person name="Lohaus R."/>
            <person name="Hsiao Y.Y."/>
            <person name="Niu S.C."/>
            <person name="Wang J.Y."/>
            <person name="Lin Y.C."/>
            <person name="Xu Q."/>
            <person name="Chen L.J."/>
            <person name="Yoshida K."/>
            <person name="Fujiwara S."/>
            <person name="Wang Z.W."/>
            <person name="Zhang Y.Q."/>
            <person name="Mitsuda N."/>
            <person name="Wang M."/>
            <person name="Liu G.H."/>
            <person name="Pecoraro L."/>
            <person name="Huang H.X."/>
            <person name="Xiao X.J."/>
            <person name="Lin M."/>
            <person name="Wu X.Y."/>
            <person name="Wu W.L."/>
            <person name="Chen Y.Y."/>
            <person name="Chang S.B."/>
            <person name="Sakamoto S."/>
            <person name="Ohme-Takagi M."/>
            <person name="Yagi M."/>
            <person name="Zeng S.J."/>
            <person name="Shen C.Y."/>
            <person name="Yeh C.M."/>
            <person name="Luo Y.B."/>
            <person name="Tsai W.C."/>
            <person name="Van de Peer Y."/>
            <person name="Liu Z.J."/>
        </authorList>
    </citation>
    <scope>NUCLEOTIDE SEQUENCE [LARGE SCALE GENOMIC DNA]</scope>
    <source>
        <tissue evidence="3">The whole plant</tissue>
    </source>
</reference>
<feature type="compositionally biased region" description="Low complexity" evidence="2">
    <location>
        <begin position="86"/>
        <end position="102"/>
    </location>
</feature>
<dbReference type="EMBL" id="KZ502726">
    <property type="protein sequence ID" value="PKU73761.1"/>
    <property type="molecule type" value="Genomic_DNA"/>
</dbReference>
<dbReference type="Proteomes" id="UP000233837">
    <property type="component" value="Unassembled WGS sequence"/>
</dbReference>